<comment type="caution">
    <text evidence="3">The sequence shown here is derived from an EMBL/GenBank/DDBJ whole genome shotgun (WGS) entry which is preliminary data.</text>
</comment>
<feature type="compositionally biased region" description="Polar residues" evidence="1">
    <location>
        <begin position="68"/>
        <end position="80"/>
    </location>
</feature>
<accession>A0ABU3C0L7</accession>
<feature type="compositionally biased region" description="Basic and acidic residues" evidence="1">
    <location>
        <begin position="1"/>
        <end position="14"/>
    </location>
</feature>
<evidence type="ECO:0000313" key="3">
    <source>
        <dbReference type="EMBL" id="MDT0635100.1"/>
    </source>
</evidence>
<evidence type="ECO:0000256" key="1">
    <source>
        <dbReference type="SAM" id="MobiDB-lite"/>
    </source>
</evidence>
<evidence type="ECO:0000313" key="4">
    <source>
        <dbReference type="Proteomes" id="UP001251857"/>
    </source>
</evidence>
<evidence type="ECO:0000259" key="2">
    <source>
        <dbReference type="Pfam" id="PF23843"/>
    </source>
</evidence>
<sequence>MKPTTPERPRRGPRETVTLIAPHRHGGVDHPEGASIKVFPHQRETLEAEGKIKPRSGASSRRSPSAGDTEQQDSSGGNDE</sequence>
<feature type="domain" description="DUF7210" evidence="2">
    <location>
        <begin position="16"/>
        <end position="52"/>
    </location>
</feature>
<protein>
    <recommendedName>
        <fullName evidence="2">DUF7210 domain-containing protein</fullName>
    </recommendedName>
</protein>
<dbReference type="Proteomes" id="UP001251857">
    <property type="component" value="Unassembled WGS sequence"/>
</dbReference>
<name>A0ABU3C0L7_9GAMM</name>
<reference evidence="3 4" key="1">
    <citation type="submission" date="2023-09" db="EMBL/GenBank/DDBJ databases">
        <authorList>
            <person name="Rey-Velasco X."/>
        </authorList>
    </citation>
    <scope>NUCLEOTIDE SEQUENCE [LARGE SCALE GENOMIC DNA]</scope>
    <source>
        <strain evidence="3 4">W335</strain>
    </source>
</reference>
<dbReference type="InterPro" id="IPR055634">
    <property type="entry name" value="DUF7210"/>
</dbReference>
<dbReference type="RefSeq" id="WP_311652954.1">
    <property type="nucleotide sequence ID" value="NZ_JAVRIB010000008.1"/>
</dbReference>
<dbReference type="EMBL" id="JAVRIB010000008">
    <property type="protein sequence ID" value="MDT0635100.1"/>
    <property type="molecule type" value="Genomic_DNA"/>
</dbReference>
<feature type="compositionally biased region" description="Low complexity" evidence="1">
    <location>
        <begin position="55"/>
        <end position="67"/>
    </location>
</feature>
<keyword evidence="4" id="KW-1185">Reference proteome</keyword>
<feature type="region of interest" description="Disordered" evidence="1">
    <location>
        <begin position="1"/>
        <end position="80"/>
    </location>
</feature>
<gene>
    <name evidence="3" type="ORF">RM532_09020</name>
</gene>
<proteinExistence type="predicted"/>
<dbReference type="Pfam" id="PF23843">
    <property type="entry name" value="DUF7210"/>
    <property type="match status" value="1"/>
</dbReference>
<organism evidence="3 4">
    <name type="scientific">Spectribacter hydrogenoxidans</name>
    <dbReference type="NCBI Taxonomy" id="3075608"/>
    <lineage>
        <taxon>Bacteria</taxon>
        <taxon>Pseudomonadati</taxon>
        <taxon>Pseudomonadota</taxon>
        <taxon>Gammaproteobacteria</taxon>
        <taxon>Salinisphaerales</taxon>
        <taxon>Salinisphaeraceae</taxon>
        <taxon>Spectribacter</taxon>
    </lineage>
</organism>
<feature type="compositionally biased region" description="Basic and acidic residues" evidence="1">
    <location>
        <begin position="41"/>
        <end position="52"/>
    </location>
</feature>